<accession>A0A1G8EW52</accession>
<keyword evidence="1" id="KW-0472">Membrane</keyword>
<gene>
    <name evidence="3" type="ORF">SAMN05660652_02212</name>
</gene>
<name>A0A1G8EW52_9RHOO</name>
<proteinExistence type="predicted"/>
<evidence type="ECO:0000313" key="4">
    <source>
        <dbReference type="Proteomes" id="UP000198607"/>
    </source>
</evidence>
<dbReference type="Proteomes" id="UP000198607">
    <property type="component" value="Unassembled WGS sequence"/>
</dbReference>
<dbReference type="Pfam" id="PF11127">
    <property type="entry name" value="YgaP-like_TM"/>
    <property type="match status" value="1"/>
</dbReference>
<reference evidence="3 4" key="1">
    <citation type="submission" date="2016-10" db="EMBL/GenBank/DDBJ databases">
        <authorList>
            <person name="de Groot N.N."/>
        </authorList>
    </citation>
    <scope>NUCLEOTIDE SEQUENCE [LARGE SCALE GENOMIC DNA]</scope>
    <source>
        <strain evidence="3 4">DSM 5885</strain>
    </source>
</reference>
<evidence type="ECO:0000259" key="2">
    <source>
        <dbReference type="Pfam" id="PF11127"/>
    </source>
</evidence>
<feature type="domain" description="Inner membrane protein YgaP-like transmembrane" evidence="2">
    <location>
        <begin position="9"/>
        <end position="62"/>
    </location>
</feature>
<feature type="transmembrane region" description="Helical" evidence="1">
    <location>
        <begin position="12"/>
        <end position="30"/>
    </location>
</feature>
<keyword evidence="4" id="KW-1185">Reference proteome</keyword>
<sequence>MQCAKENKTWERVIRVLAGAGLLIFAYSSWGLSNAAVIAGAVGLMLVINGLLGGCPVCAIARSRIDKGD</sequence>
<dbReference type="OrthoDB" id="8781369at2"/>
<dbReference type="InterPro" id="IPR021309">
    <property type="entry name" value="YgaP-like_TM"/>
</dbReference>
<dbReference type="AlphaFoldDB" id="A0A1G8EW52"/>
<feature type="transmembrane region" description="Helical" evidence="1">
    <location>
        <begin position="36"/>
        <end position="61"/>
    </location>
</feature>
<dbReference type="RefSeq" id="WP_091937561.1">
    <property type="nucleotide sequence ID" value="NZ_FNCY01000008.1"/>
</dbReference>
<organism evidence="3 4">
    <name type="scientific">Propionivibrio dicarboxylicus</name>
    <dbReference type="NCBI Taxonomy" id="83767"/>
    <lineage>
        <taxon>Bacteria</taxon>
        <taxon>Pseudomonadati</taxon>
        <taxon>Pseudomonadota</taxon>
        <taxon>Betaproteobacteria</taxon>
        <taxon>Rhodocyclales</taxon>
        <taxon>Rhodocyclaceae</taxon>
        <taxon>Propionivibrio</taxon>
    </lineage>
</organism>
<dbReference type="STRING" id="83767.SAMN05660652_02212"/>
<keyword evidence="1" id="KW-1133">Transmembrane helix</keyword>
<keyword evidence="1" id="KW-0812">Transmembrane</keyword>
<protein>
    <recommendedName>
        <fullName evidence="2">Inner membrane protein YgaP-like transmembrane domain-containing protein</fullName>
    </recommendedName>
</protein>
<evidence type="ECO:0000256" key="1">
    <source>
        <dbReference type="SAM" id="Phobius"/>
    </source>
</evidence>
<dbReference type="EMBL" id="FNCY01000008">
    <property type="protein sequence ID" value="SDH74131.1"/>
    <property type="molecule type" value="Genomic_DNA"/>
</dbReference>
<evidence type="ECO:0000313" key="3">
    <source>
        <dbReference type="EMBL" id="SDH74131.1"/>
    </source>
</evidence>